<dbReference type="GO" id="GO:0003677">
    <property type="term" value="F:DNA binding"/>
    <property type="evidence" value="ECO:0007669"/>
    <property type="project" value="InterPro"/>
</dbReference>
<evidence type="ECO:0000256" key="1">
    <source>
        <dbReference type="ARBA" id="ARBA00003561"/>
    </source>
</evidence>
<dbReference type="AlphaFoldDB" id="A0A1H8HGT1"/>
<name>A0A1H8HGT1_9SPHI</name>
<dbReference type="EC" id="4.2.1.104" evidence="3"/>
<sequence length="165" mass="18857">MINKLLTVIFDPEKRKAKMNRTMATEIIIRQIKNKQVKYQELADAINRSLVWTTLALHGQAVMEKQEAEKIGVLLDLDAEIIASLQEIPDRGSLDQMPPKDPTQYRFYELLLVYGTTLKAIINEQFGDGIMSAIDFTMDISKVENPAGDRVKVVMEGKFLPFKKW</sequence>
<protein>
    <recommendedName>
        <fullName evidence="3">Cyanate hydratase</fullName>
        <shortName evidence="3">Cyanase</shortName>
        <ecNumber evidence="3">4.2.1.104</ecNumber>
    </recommendedName>
    <alternativeName>
        <fullName evidence="3">Cyanate hydrolase</fullName>
    </alternativeName>
    <alternativeName>
        <fullName evidence="3">Cyanate lyase</fullName>
    </alternativeName>
</protein>
<dbReference type="InterPro" id="IPR010982">
    <property type="entry name" value="Lambda_DNA-bd_dom_sf"/>
</dbReference>
<dbReference type="PANTHER" id="PTHR34186">
    <property type="entry name" value="CYANATE HYDRATASE"/>
    <property type="match status" value="1"/>
</dbReference>
<organism evidence="5 6">
    <name type="scientific">Mucilaginibacter gossypiicola</name>
    <dbReference type="NCBI Taxonomy" id="551995"/>
    <lineage>
        <taxon>Bacteria</taxon>
        <taxon>Pseudomonadati</taxon>
        <taxon>Bacteroidota</taxon>
        <taxon>Sphingobacteriia</taxon>
        <taxon>Sphingobacteriales</taxon>
        <taxon>Sphingobacteriaceae</taxon>
        <taxon>Mucilaginibacter</taxon>
    </lineage>
</organism>
<evidence type="ECO:0000313" key="6">
    <source>
        <dbReference type="Proteomes" id="UP000198942"/>
    </source>
</evidence>
<comment type="function">
    <text evidence="1 3">Catalyzes the reaction of cyanate with bicarbonate to produce ammonia and carbon dioxide.</text>
</comment>
<evidence type="ECO:0000259" key="4">
    <source>
        <dbReference type="SMART" id="SM01116"/>
    </source>
</evidence>
<dbReference type="RefSeq" id="WP_208864691.1">
    <property type="nucleotide sequence ID" value="NZ_FOCL01000003.1"/>
</dbReference>
<evidence type="ECO:0000256" key="2">
    <source>
        <dbReference type="ARBA" id="ARBA00023239"/>
    </source>
</evidence>
<dbReference type="STRING" id="551995.SAMN05192574_103499"/>
<feature type="active site" evidence="3">
    <location>
        <position position="109"/>
    </location>
</feature>
<dbReference type="InterPro" id="IPR048564">
    <property type="entry name" value="CYNS_N"/>
</dbReference>
<feature type="domain" description="Cyanate lyase C-terminal" evidence="4">
    <location>
        <begin position="93"/>
        <end position="165"/>
    </location>
</feature>
<reference evidence="6" key="1">
    <citation type="submission" date="2016-10" db="EMBL/GenBank/DDBJ databases">
        <authorList>
            <person name="Varghese N."/>
            <person name="Submissions S."/>
        </authorList>
    </citation>
    <scope>NUCLEOTIDE SEQUENCE [LARGE SCALE GENOMIC DNA]</scope>
    <source>
        <strain evidence="6">Gh-48</strain>
    </source>
</reference>
<dbReference type="PIRSF" id="PIRSF001263">
    <property type="entry name" value="Cyanate_hydratas"/>
    <property type="match status" value="1"/>
</dbReference>
<dbReference type="SMART" id="SM01116">
    <property type="entry name" value="Cyanate_lyase"/>
    <property type="match status" value="1"/>
</dbReference>
<dbReference type="NCBIfam" id="NF002773">
    <property type="entry name" value="PRK02866.1"/>
    <property type="match status" value="1"/>
</dbReference>
<accession>A0A1H8HGT1</accession>
<dbReference type="InterPro" id="IPR008076">
    <property type="entry name" value="Cyanase"/>
</dbReference>
<keyword evidence="6" id="KW-1185">Reference proteome</keyword>
<gene>
    <name evidence="3" type="primary">cynS</name>
    <name evidence="5" type="ORF">SAMN05192574_103499</name>
</gene>
<dbReference type="PANTHER" id="PTHR34186:SF2">
    <property type="entry name" value="CYANATE HYDRATASE"/>
    <property type="match status" value="1"/>
</dbReference>
<dbReference type="HAMAP" id="MF_00535">
    <property type="entry name" value="Cyanate_hydrat"/>
    <property type="match status" value="1"/>
</dbReference>
<dbReference type="Pfam" id="PF02560">
    <property type="entry name" value="Cyanate_lyase"/>
    <property type="match status" value="1"/>
</dbReference>
<dbReference type="Gene3D" id="1.10.260.40">
    <property type="entry name" value="lambda repressor-like DNA-binding domains"/>
    <property type="match status" value="1"/>
</dbReference>
<evidence type="ECO:0000313" key="5">
    <source>
        <dbReference type="EMBL" id="SEN55224.1"/>
    </source>
</evidence>
<comment type="similarity">
    <text evidence="3">Belongs to the cyanase family.</text>
</comment>
<comment type="catalytic activity">
    <reaction evidence="3">
        <text>cyanate + hydrogencarbonate + 3 H(+) = NH4(+) + 2 CO2</text>
        <dbReference type="Rhea" id="RHEA:11120"/>
        <dbReference type="ChEBI" id="CHEBI:15378"/>
        <dbReference type="ChEBI" id="CHEBI:16526"/>
        <dbReference type="ChEBI" id="CHEBI:17544"/>
        <dbReference type="ChEBI" id="CHEBI:28938"/>
        <dbReference type="ChEBI" id="CHEBI:29195"/>
        <dbReference type="EC" id="4.2.1.104"/>
    </reaction>
</comment>
<dbReference type="PRINTS" id="PR01693">
    <property type="entry name" value="CYANASE"/>
</dbReference>
<dbReference type="Gene3D" id="3.30.1160.10">
    <property type="entry name" value="Cyanate lyase, C-terminal domain"/>
    <property type="match status" value="1"/>
</dbReference>
<dbReference type="GO" id="GO:0008824">
    <property type="term" value="F:cyanate hydratase activity"/>
    <property type="evidence" value="ECO:0007669"/>
    <property type="project" value="UniProtKB-UniRule"/>
</dbReference>
<dbReference type="CDD" id="cd00559">
    <property type="entry name" value="Cyanase_C"/>
    <property type="match status" value="1"/>
</dbReference>
<dbReference type="InterPro" id="IPR003712">
    <property type="entry name" value="Cyanate_lyase_C"/>
</dbReference>
<feature type="active site" evidence="3">
    <location>
        <position position="132"/>
    </location>
</feature>
<dbReference type="EMBL" id="FOCL01000003">
    <property type="protein sequence ID" value="SEN55224.1"/>
    <property type="molecule type" value="Genomic_DNA"/>
</dbReference>
<proteinExistence type="inferred from homology"/>
<feature type="active site" evidence="3">
    <location>
        <position position="106"/>
    </location>
</feature>
<dbReference type="NCBIfam" id="TIGR00673">
    <property type="entry name" value="cynS"/>
    <property type="match status" value="1"/>
</dbReference>
<dbReference type="SUPFAM" id="SSF55234">
    <property type="entry name" value="Cyanase C-terminal domain"/>
    <property type="match status" value="1"/>
</dbReference>
<evidence type="ECO:0000256" key="3">
    <source>
        <dbReference type="HAMAP-Rule" id="MF_00535"/>
    </source>
</evidence>
<keyword evidence="2 3" id="KW-0456">Lyase</keyword>
<dbReference type="Proteomes" id="UP000198942">
    <property type="component" value="Unassembled WGS sequence"/>
</dbReference>
<dbReference type="SUPFAM" id="SSF47413">
    <property type="entry name" value="lambda repressor-like DNA-binding domains"/>
    <property type="match status" value="1"/>
</dbReference>
<dbReference type="Pfam" id="PF21291">
    <property type="entry name" value="CYNS_N"/>
    <property type="match status" value="1"/>
</dbReference>
<dbReference type="InterPro" id="IPR036581">
    <property type="entry name" value="Cyanate_lyase_C_sf"/>
</dbReference>